<evidence type="ECO:0000256" key="1">
    <source>
        <dbReference type="ARBA" id="ARBA00004123"/>
    </source>
</evidence>
<dbReference type="SUPFAM" id="SSF55945">
    <property type="entry name" value="TATA-box binding protein-like"/>
    <property type="match status" value="1"/>
</dbReference>
<dbReference type="GO" id="GO:0003677">
    <property type="term" value="F:DNA binding"/>
    <property type="evidence" value="ECO:0007669"/>
    <property type="project" value="UniProtKB-KW"/>
</dbReference>
<sequence>CFPQQKQTLDLISDAVVNIRGNVVSVVNLGCRLDLDLIARTAWNVVYSAQVSHMLTMRIRKPRTTANIFYTGKLVCTGATSMEESKVAARRFARIVQKLGFPVRFLNFRIQMIVATCDTFPVPFKIRQLKSIRGCISHNKQLTT</sequence>
<evidence type="ECO:0000256" key="3">
    <source>
        <dbReference type="ARBA" id="ARBA00023015"/>
    </source>
</evidence>
<evidence type="ECO:0000256" key="6">
    <source>
        <dbReference type="ARBA" id="ARBA00023242"/>
    </source>
</evidence>
<evidence type="ECO:0000256" key="2">
    <source>
        <dbReference type="ARBA" id="ARBA00005560"/>
    </source>
</evidence>
<comment type="subcellular location">
    <subcellularLocation>
        <location evidence="1">Nucleus</location>
    </subcellularLocation>
</comment>
<dbReference type="PRINTS" id="PR00686">
    <property type="entry name" value="TIFACTORIID"/>
</dbReference>
<keyword evidence="5" id="KW-0804">Transcription</keyword>
<dbReference type="STRING" id="144197.ENSSPAP00000007455"/>
<evidence type="ECO:0000256" key="5">
    <source>
        <dbReference type="ARBA" id="ARBA00023163"/>
    </source>
</evidence>
<protein>
    <submittedName>
        <fullName evidence="7">Uncharacterized protein</fullName>
    </submittedName>
</protein>
<dbReference type="InterPro" id="IPR000814">
    <property type="entry name" value="TBP"/>
</dbReference>
<dbReference type="AlphaFoldDB" id="A0A3B4ZGC7"/>
<keyword evidence="3" id="KW-0805">Transcription regulation</keyword>
<reference evidence="7" key="1">
    <citation type="submission" date="2023-09" db="UniProtKB">
        <authorList>
            <consortium name="Ensembl"/>
        </authorList>
    </citation>
    <scope>IDENTIFICATION</scope>
</reference>
<comment type="similarity">
    <text evidence="2">Belongs to the TBP family.</text>
</comment>
<keyword evidence="4" id="KW-0238">DNA-binding</keyword>
<dbReference type="GO" id="GO:0006352">
    <property type="term" value="P:DNA-templated transcription initiation"/>
    <property type="evidence" value="ECO:0007669"/>
    <property type="project" value="InterPro"/>
</dbReference>
<dbReference type="PANTHER" id="PTHR10126">
    <property type="entry name" value="TATA-BOX BINDING PROTEIN"/>
    <property type="match status" value="1"/>
</dbReference>
<name>A0A3B4ZGC7_9TELE</name>
<dbReference type="GeneTree" id="ENSGT00940000159561"/>
<dbReference type="Pfam" id="PF00352">
    <property type="entry name" value="TBP"/>
    <property type="match status" value="1"/>
</dbReference>
<keyword evidence="6" id="KW-0539">Nucleus</keyword>
<dbReference type="FunFam" id="3.30.310.10:FF:000005">
    <property type="entry name" value="TATA box-binding protein-like 1"/>
    <property type="match status" value="1"/>
</dbReference>
<organism evidence="7">
    <name type="scientific">Stegastes partitus</name>
    <name type="common">bicolor damselfish</name>
    <dbReference type="NCBI Taxonomy" id="144197"/>
    <lineage>
        <taxon>Eukaryota</taxon>
        <taxon>Metazoa</taxon>
        <taxon>Chordata</taxon>
        <taxon>Craniata</taxon>
        <taxon>Vertebrata</taxon>
        <taxon>Euteleostomi</taxon>
        <taxon>Actinopterygii</taxon>
        <taxon>Neopterygii</taxon>
        <taxon>Teleostei</taxon>
        <taxon>Neoteleostei</taxon>
        <taxon>Acanthomorphata</taxon>
        <taxon>Ovalentaria</taxon>
        <taxon>Pomacentridae</taxon>
        <taxon>Stegastes</taxon>
    </lineage>
</organism>
<dbReference type="Gene3D" id="3.30.310.10">
    <property type="entry name" value="TATA-Binding Protein"/>
    <property type="match status" value="2"/>
</dbReference>
<dbReference type="GO" id="GO:0005634">
    <property type="term" value="C:nucleus"/>
    <property type="evidence" value="ECO:0007669"/>
    <property type="project" value="UniProtKB-SubCell"/>
</dbReference>
<proteinExistence type="inferred from homology"/>
<evidence type="ECO:0000256" key="4">
    <source>
        <dbReference type="ARBA" id="ARBA00023125"/>
    </source>
</evidence>
<accession>A0A3B4ZGC7</accession>
<dbReference type="InterPro" id="IPR012295">
    <property type="entry name" value="TBP_dom_sf"/>
</dbReference>
<evidence type="ECO:0000313" key="7">
    <source>
        <dbReference type="Ensembl" id="ENSSPAP00000007455.1"/>
    </source>
</evidence>
<dbReference type="Ensembl" id="ENSSPAT00000007599.1">
    <property type="protein sequence ID" value="ENSSPAP00000007455.1"/>
    <property type="gene ID" value="ENSSPAG00000005702.1"/>
</dbReference>